<dbReference type="InterPro" id="IPR006036">
    <property type="entry name" value="K_uptake_TrkA"/>
</dbReference>
<evidence type="ECO:0000256" key="6">
    <source>
        <dbReference type="ARBA" id="ARBA00023065"/>
    </source>
</evidence>
<evidence type="ECO:0000256" key="2">
    <source>
        <dbReference type="ARBA" id="ARBA00022448"/>
    </source>
</evidence>
<keyword evidence="10" id="KW-1185">Reference proteome</keyword>
<keyword evidence="2" id="KW-0813">Transport</keyword>
<dbReference type="Gene3D" id="3.30.70.1450">
    <property type="entry name" value="Regulator of K+ conductance, C-terminal domain"/>
    <property type="match status" value="2"/>
</dbReference>
<name>A0A432LMP1_9BACT</name>
<reference evidence="9 10" key="1">
    <citation type="submission" date="2018-12" db="EMBL/GenBank/DDBJ databases">
        <title>Genome sequencing of Prevotella sp. KCOM 3155 (= JS262).</title>
        <authorList>
            <person name="Kook J.-K."/>
            <person name="Park S.-N."/>
            <person name="Lim Y.K."/>
        </authorList>
    </citation>
    <scope>NUCLEOTIDE SEQUENCE [LARGE SCALE GENOMIC DNA]</scope>
    <source>
        <strain evidence="9 10">KCOM 3155</strain>
    </source>
</reference>
<evidence type="ECO:0000259" key="8">
    <source>
        <dbReference type="PROSITE" id="PS51202"/>
    </source>
</evidence>
<dbReference type="InterPro" id="IPR003148">
    <property type="entry name" value="RCK_N"/>
</dbReference>
<dbReference type="InterPro" id="IPR036291">
    <property type="entry name" value="NAD(P)-bd_dom_sf"/>
</dbReference>
<dbReference type="GO" id="GO:0005886">
    <property type="term" value="C:plasma membrane"/>
    <property type="evidence" value="ECO:0007669"/>
    <property type="project" value="InterPro"/>
</dbReference>
<evidence type="ECO:0000256" key="1">
    <source>
        <dbReference type="ARBA" id="ARBA00017378"/>
    </source>
</evidence>
<dbReference type="InterPro" id="IPR006037">
    <property type="entry name" value="RCK_C"/>
</dbReference>
<sequence length="450" mass="49818">MKIIIAGAYAIGTHLAKLLSRSNHDTVLIDESEARLADISGDYDLMTYLASPASFKTLKETGAHGADLFIAVTPDQHLNMTSCMMAHSMGAKKTVARIDDNDFMEEKNIEFFRGMGIDSLIYPENLAATEICNGLKMSWVRQRWDVHNSSLVMLGIKMRDTAEILNQPLKELSKPETPYYVVAIKRGEDTIIPRGDDVLKLNDMVFFMTKRDTISYVRKIVGKEHYIDVKNVMVMGGGMTAVRAMAKLPEYMNAKIIEMNEARCEELNELIDNKRVMVINGDGRDLSLLRDEGIGNTQAFVALTNNAETNILACLTAKRMGVRKTVAIVENMDYVKIAESLDIGTIVNKKALAASRIYQIMLDEDVSVSNVKFFTTANADVAEFTAQQGSKVTRKRVFELGLPEGTAIGGLVRNGVGKLVSGGTQIEAGDVVVMFCHNINMAKLEKFFKC</sequence>
<dbReference type="EMBL" id="RYYU01000001">
    <property type="protein sequence ID" value="RUL60125.1"/>
    <property type="molecule type" value="Genomic_DNA"/>
</dbReference>
<dbReference type="PANTHER" id="PTHR43833">
    <property type="entry name" value="POTASSIUM CHANNEL PROTEIN 2-RELATED-RELATED"/>
    <property type="match status" value="1"/>
</dbReference>
<feature type="domain" description="RCK C-terminal" evidence="8">
    <location>
        <begin position="369"/>
        <end position="450"/>
    </location>
</feature>
<evidence type="ECO:0000259" key="7">
    <source>
        <dbReference type="PROSITE" id="PS51201"/>
    </source>
</evidence>
<dbReference type="SUPFAM" id="SSF116726">
    <property type="entry name" value="TrkA C-terminal domain-like"/>
    <property type="match status" value="2"/>
</dbReference>
<organism evidence="9 10">
    <name type="scientific">Prevotella koreensis</name>
    <dbReference type="NCBI Taxonomy" id="2490854"/>
    <lineage>
        <taxon>Bacteria</taxon>
        <taxon>Pseudomonadati</taxon>
        <taxon>Bacteroidota</taxon>
        <taxon>Bacteroidia</taxon>
        <taxon>Bacteroidales</taxon>
        <taxon>Prevotellaceae</taxon>
        <taxon>Prevotella</taxon>
    </lineage>
</organism>
<accession>A0A432LMP1</accession>
<dbReference type="Pfam" id="PF02254">
    <property type="entry name" value="TrkA_N"/>
    <property type="match status" value="2"/>
</dbReference>
<keyword evidence="5" id="KW-0520">NAD</keyword>
<evidence type="ECO:0000256" key="3">
    <source>
        <dbReference type="ARBA" id="ARBA00022538"/>
    </source>
</evidence>
<feature type="domain" description="RCK N-terminal" evidence="7">
    <location>
        <begin position="1"/>
        <end position="121"/>
    </location>
</feature>
<feature type="domain" description="RCK C-terminal" evidence="8">
    <location>
        <begin position="141"/>
        <end position="223"/>
    </location>
</feature>
<dbReference type="NCBIfam" id="NF007039">
    <property type="entry name" value="PRK09496.3-2"/>
    <property type="match status" value="1"/>
</dbReference>
<dbReference type="PRINTS" id="PR00335">
    <property type="entry name" value="KUPTAKETRKA"/>
</dbReference>
<evidence type="ECO:0000256" key="5">
    <source>
        <dbReference type="ARBA" id="ARBA00023027"/>
    </source>
</evidence>
<dbReference type="InterPro" id="IPR050721">
    <property type="entry name" value="Trk_Ktr_HKT_K-transport"/>
</dbReference>
<dbReference type="GO" id="GO:0015079">
    <property type="term" value="F:potassium ion transmembrane transporter activity"/>
    <property type="evidence" value="ECO:0007669"/>
    <property type="project" value="InterPro"/>
</dbReference>
<dbReference type="OrthoDB" id="9775180at2"/>
<dbReference type="SUPFAM" id="SSF51735">
    <property type="entry name" value="NAD(P)-binding Rossmann-fold domains"/>
    <property type="match status" value="2"/>
</dbReference>
<keyword evidence="6" id="KW-0406">Ion transport</keyword>
<dbReference type="Pfam" id="PF02080">
    <property type="entry name" value="TrkA_C"/>
    <property type="match status" value="2"/>
</dbReference>
<gene>
    <name evidence="9" type="primary">trkA</name>
    <name evidence="9" type="ORF">EHV08_10470</name>
</gene>
<dbReference type="PANTHER" id="PTHR43833:SF5">
    <property type="entry name" value="TRK SYSTEM POTASSIUM UPTAKE PROTEIN TRKA"/>
    <property type="match status" value="1"/>
</dbReference>
<dbReference type="RefSeq" id="WP_126679218.1">
    <property type="nucleotide sequence ID" value="NZ_CAUTIM010000028.1"/>
</dbReference>
<dbReference type="Gene3D" id="3.40.50.720">
    <property type="entry name" value="NAD(P)-binding Rossmann-like Domain"/>
    <property type="match status" value="2"/>
</dbReference>
<feature type="domain" description="RCK N-terminal" evidence="7">
    <location>
        <begin position="229"/>
        <end position="347"/>
    </location>
</feature>
<comment type="caution">
    <text evidence="9">The sequence shown here is derived from an EMBL/GenBank/DDBJ whole genome shotgun (WGS) entry which is preliminary data.</text>
</comment>
<evidence type="ECO:0000313" key="10">
    <source>
        <dbReference type="Proteomes" id="UP000278983"/>
    </source>
</evidence>
<keyword evidence="4" id="KW-0630">Potassium</keyword>
<dbReference type="AlphaFoldDB" id="A0A432LMP1"/>
<dbReference type="PROSITE" id="PS51202">
    <property type="entry name" value="RCK_C"/>
    <property type="match status" value="2"/>
</dbReference>
<keyword evidence="3" id="KW-0633">Potassium transport</keyword>
<dbReference type="PROSITE" id="PS51201">
    <property type="entry name" value="RCK_N"/>
    <property type="match status" value="2"/>
</dbReference>
<evidence type="ECO:0000313" key="9">
    <source>
        <dbReference type="EMBL" id="RUL60125.1"/>
    </source>
</evidence>
<evidence type="ECO:0000256" key="4">
    <source>
        <dbReference type="ARBA" id="ARBA00022958"/>
    </source>
</evidence>
<dbReference type="Proteomes" id="UP000278983">
    <property type="component" value="Unassembled WGS sequence"/>
</dbReference>
<proteinExistence type="predicted"/>
<dbReference type="InterPro" id="IPR036721">
    <property type="entry name" value="RCK_C_sf"/>
</dbReference>
<dbReference type="NCBIfam" id="NF007038">
    <property type="entry name" value="PRK09496.2-6"/>
    <property type="match status" value="1"/>
</dbReference>
<protein>
    <recommendedName>
        <fullName evidence="1">Trk system potassium uptake protein TrkA</fullName>
    </recommendedName>
</protein>